<evidence type="ECO:0000256" key="1">
    <source>
        <dbReference type="ARBA" id="ARBA00022737"/>
    </source>
</evidence>
<dbReference type="HOGENOM" id="CLU_1830151_0_0_1"/>
<dbReference type="EMBL" id="AMQN01048302">
    <property type="status" value="NOT_ANNOTATED_CDS"/>
    <property type="molecule type" value="Genomic_DNA"/>
</dbReference>
<dbReference type="SUPFAM" id="SSF54928">
    <property type="entry name" value="RNA-binding domain, RBD"/>
    <property type="match status" value="1"/>
</dbReference>
<dbReference type="Proteomes" id="UP000014760">
    <property type="component" value="Unassembled WGS sequence"/>
</dbReference>
<dbReference type="AlphaFoldDB" id="R7U0F5"/>
<dbReference type="EnsemblMetazoa" id="CapteT198265">
    <property type="protein sequence ID" value="CapteP198265"/>
    <property type="gene ID" value="CapteG198265"/>
</dbReference>
<keyword evidence="2" id="KW-0694">RNA-binding</keyword>
<evidence type="ECO:0000313" key="5">
    <source>
        <dbReference type="Proteomes" id="UP000014760"/>
    </source>
</evidence>
<evidence type="ECO:0008006" key="6">
    <source>
        <dbReference type="Google" id="ProtNLM"/>
    </source>
</evidence>
<name>R7U0F5_CAPTE</name>
<keyword evidence="1" id="KW-0677">Repeat</keyword>
<dbReference type="GO" id="GO:0003723">
    <property type="term" value="F:RNA binding"/>
    <property type="evidence" value="ECO:0007669"/>
    <property type="project" value="UniProtKB-KW"/>
</dbReference>
<evidence type="ECO:0000256" key="2">
    <source>
        <dbReference type="ARBA" id="ARBA00022884"/>
    </source>
</evidence>
<dbReference type="PANTHER" id="PTHR13976">
    <property type="entry name" value="HETEROGENEOUS NUCLEAR RIBONUCLEOPROTEIN-RELATED"/>
    <property type="match status" value="1"/>
</dbReference>
<keyword evidence="5" id="KW-1185">Reference proteome</keyword>
<dbReference type="STRING" id="283909.R7U0F5"/>
<proteinExistence type="predicted"/>
<accession>R7U0F5</accession>
<organism evidence="3">
    <name type="scientific">Capitella teleta</name>
    <name type="common">Polychaete worm</name>
    <dbReference type="NCBI Taxonomy" id="283909"/>
    <lineage>
        <taxon>Eukaryota</taxon>
        <taxon>Metazoa</taxon>
        <taxon>Spiralia</taxon>
        <taxon>Lophotrochozoa</taxon>
        <taxon>Annelida</taxon>
        <taxon>Polychaeta</taxon>
        <taxon>Sedentaria</taxon>
        <taxon>Scolecida</taxon>
        <taxon>Capitellidae</taxon>
        <taxon>Capitella</taxon>
    </lineage>
</organism>
<reference evidence="5" key="1">
    <citation type="submission" date="2012-12" db="EMBL/GenBank/DDBJ databases">
        <authorList>
            <person name="Hellsten U."/>
            <person name="Grimwood J."/>
            <person name="Chapman J.A."/>
            <person name="Shapiro H."/>
            <person name="Aerts A."/>
            <person name="Otillar R.P."/>
            <person name="Terry A.Y."/>
            <person name="Boore J.L."/>
            <person name="Simakov O."/>
            <person name="Marletaz F."/>
            <person name="Cho S.-J."/>
            <person name="Edsinger-Gonzales E."/>
            <person name="Havlak P."/>
            <person name="Kuo D.-H."/>
            <person name="Larsson T."/>
            <person name="Lv J."/>
            <person name="Arendt D."/>
            <person name="Savage R."/>
            <person name="Osoegawa K."/>
            <person name="de Jong P."/>
            <person name="Lindberg D.R."/>
            <person name="Seaver E.C."/>
            <person name="Weisblat D.A."/>
            <person name="Putnam N.H."/>
            <person name="Grigoriev I.V."/>
            <person name="Rokhsar D.S."/>
        </authorList>
    </citation>
    <scope>NUCLEOTIDE SEQUENCE</scope>
    <source>
        <strain evidence="5">I ESC-2004</strain>
    </source>
</reference>
<reference evidence="3 5" key="2">
    <citation type="journal article" date="2013" name="Nature">
        <title>Insights into bilaterian evolution from three spiralian genomes.</title>
        <authorList>
            <person name="Simakov O."/>
            <person name="Marletaz F."/>
            <person name="Cho S.J."/>
            <person name="Edsinger-Gonzales E."/>
            <person name="Havlak P."/>
            <person name="Hellsten U."/>
            <person name="Kuo D.H."/>
            <person name="Larsson T."/>
            <person name="Lv J."/>
            <person name="Arendt D."/>
            <person name="Savage R."/>
            <person name="Osoegawa K."/>
            <person name="de Jong P."/>
            <person name="Grimwood J."/>
            <person name="Chapman J.A."/>
            <person name="Shapiro H."/>
            <person name="Aerts A."/>
            <person name="Otillar R.P."/>
            <person name="Terry A.Y."/>
            <person name="Boore J.L."/>
            <person name="Grigoriev I.V."/>
            <person name="Lindberg D.R."/>
            <person name="Seaver E.C."/>
            <person name="Weisblat D.A."/>
            <person name="Putnam N.H."/>
            <person name="Rokhsar D.S."/>
        </authorList>
    </citation>
    <scope>NUCLEOTIDE SEQUENCE</scope>
    <source>
        <strain evidence="3 5">I ESC-2004</strain>
    </source>
</reference>
<feature type="non-terminal residue" evidence="3">
    <location>
        <position position="141"/>
    </location>
</feature>
<dbReference type="EMBL" id="KB306996">
    <property type="protein sequence ID" value="ELT99307.1"/>
    <property type="molecule type" value="Genomic_DNA"/>
</dbReference>
<dbReference type="InterPro" id="IPR035979">
    <property type="entry name" value="RBD_domain_sf"/>
</dbReference>
<evidence type="ECO:0000313" key="3">
    <source>
        <dbReference type="EMBL" id="ELT99307.1"/>
    </source>
</evidence>
<sequence>QVISSCPQRDCIRLRGLPFEATVTDILTFLGEHSRSIVFQGVHMVYNAQGTPSGEAFIQMDSDASAESTTLNKHRKFMISNNKKRYIEVLQCSGEDMNLVLTSGLPQMGMAAPPASQPAMLPSVSIPNAAAFMPKPFGISP</sequence>
<protein>
    <recommendedName>
        <fullName evidence="6">RRM domain-containing protein</fullName>
    </recommendedName>
</protein>
<dbReference type="InterPro" id="IPR050666">
    <property type="entry name" value="ESRP"/>
</dbReference>
<feature type="non-terminal residue" evidence="3">
    <location>
        <position position="1"/>
    </location>
</feature>
<dbReference type="InterPro" id="IPR012677">
    <property type="entry name" value="Nucleotide-bd_a/b_plait_sf"/>
</dbReference>
<dbReference type="Gene3D" id="3.30.70.330">
    <property type="match status" value="1"/>
</dbReference>
<dbReference type="OrthoDB" id="431068at2759"/>
<gene>
    <name evidence="3" type="ORF">CAPTEDRAFT_198265</name>
</gene>
<reference evidence="4" key="3">
    <citation type="submission" date="2015-06" db="UniProtKB">
        <authorList>
            <consortium name="EnsemblMetazoa"/>
        </authorList>
    </citation>
    <scope>IDENTIFICATION</scope>
</reference>
<evidence type="ECO:0000313" key="4">
    <source>
        <dbReference type="EnsemblMetazoa" id="CapteP198265"/>
    </source>
</evidence>